<proteinExistence type="predicted"/>
<dbReference type="EMBL" id="JBEFKJ010000045">
    <property type="protein sequence ID" value="KAL2037071.1"/>
    <property type="molecule type" value="Genomic_DNA"/>
</dbReference>
<keyword evidence="3" id="KW-1185">Reference proteome</keyword>
<evidence type="ECO:0000256" key="1">
    <source>
        <dbReference type="SAM" id="MobiDB-lite"/>
    </source>
</evidence>
<accession>A0ABR3ZWL6</accession>
<feature type="compositionally biased region" description="Polar residues" evidence="1">
    <location>
        <begin position="30"/>
        <end position="39"/>
    </location>
</feature>
<dbReference type="Proteomes" id="UP001590950">
    <property type="component" value="Unassembled WGS sequence"/>
</dbReference>
<feature type="compositionally biased region" description="Low complexity" evidence="1">
    <location>
        <begin position="19"/>
        <end position="29"/>
    </location>
</feature>
<comment type="caution">
    <text evidence="2">The sequence shown here is derived from an EMBL/GenBank/DDBJ whole genome shotgun (WGS) entry which is preliminary data.</text>
</comment>
<feature type="compositionally biased region" description="Polar residues" evidence="1">
    <location>
        <begin position="49"/>
        <end position="62"/>
    </location>
</feature>
<sequence>MASDILFSSFWKAAIPLPSSQWDSSSPVSTHQTSPSLRTDLSKGKQNVLHPTSKTSNLQPTTHPFAEDCDSCSTFFSAPCLVEDSGSEKSTETPGLYELDLEEFDLAGFTADEIKAYNSMAEPGQRLQDAMTPRKVTSSIPKPAKYSNQDQKTLPIPRQINLFVRKHSFLEKSLSIFTKSERRQFERNVYDFGRSLGLRKPEARKYVVKAREFCGEEEYDSDVSALEGEIDDSATTIDRLPRTIEPEAILPPASQGRPNSQTESRSGDKRRVGEDSTIARTPLPSKKRKASTMGEGRHTAPQSELVRINAELAKHKDSAQKSAQNLPIEASEANLKESPTEAVAKGKEERKARKAAKKARKAEERMRRRAQASPMDNESSFHRQHENDTKVFIDYLDYLEEWREFDEELKNDKEGKAHKTFKEALVEIQNSAEDHQQRKKRRRSSNRFGDATEEPKSTISKKERKQQADFRLPMIQSA</sequence>
<feature type="region of interest" description="Disordered" evidence="1">
    <location>
        <begin position="224"/>
        <end position="387"/>
    </location>
</feature>
<feature type="region of interest" description="Disordered" evidence="1">
    <location>
        <begin position="428"/>
        <end position="478"/>
    </location>
</feature>
<feature type="region of interest" description="Disordered" evidence="1">
    <location>
        <begin position="19"/>
        <end position="62"/>
    </location>
</feature>
<name>A0ABR3ZWL6_9LECA</name>
<feature type="compositionally biased region" description="Basic and acidic residues" evidence="1">
    <location>
        <begin position="265"/>
        <end position="274"/>
    </location>
</feature>
<evidence type="ECO:0000313" key="3">
    <source>
        <dbReference type="Proteomes" id="UP001590950"/>
    </source>
</evidence>
<feature type="compositionally biased region" description="Basic and acidic residues" evidence="1">
    <location>
        <begin position="334"/>
        <end position="351"/>
    </location>
</feature>
<organism evidence="2 3">
    <name type="scientific">Stereocaulon virgatum</name>
    <dbReference type="NCBI Taxonomy" id="373712"/>
    <lineage>
        <taxon>Eukaryota</taxon>
        <taxon>Fungi</taxon>
        <taxon>Dikarya</taxon>
        <taxon>Ascomycota</taxon>
        <taxon>Pezizomycotina</taxon>
        <taxon>Lecanoromycetes</taxon>
        <taxon>OSLEUM clade</taxon>
        <taxon>Lecanoromycetidae</taxon>
        <taxon>Lecanorales</taxon>
        <taxon>Lecanorineae</taxon>
        <taxon>Stereocaulaceae</taxon>
        <taxon>Stereocaulon</taxon>
    </lineage>
</organism>
<reference evidence="2 3" key="1">
    <citation type="submission" date="2024-09" db="EMBL/GenBank/DDBJ databases">
        <title>Rethinking Asexuality: The Enigmatic Case of Functional Sexual Genes in Lepraria (Stereocaulaceae).</title>
        <authorList>
            <person name="Doellman M."/>
            <person name="Sun Y."/>
            <person name="Barcenas-Pena A."/>
            <person name="Lumbsch H.T."/>
            <person name="Grewe F."/>
        </authorList>
    </citation>
    <scope>NUCLEOTIDE SEQUENCE [LARGE SCALE GENOMIC DNA]</scope>
    <source>
        <strain evidence="2 3">Mercado 3170</strain>
    </source>
</reference>
<gene>
    <name evidence="2" type="ORF">N7G274_010198</name>
</gene>
<protein>
    <submittedName>
        <fullName evidence="2">Uncharacterized protein</fullName>
    </submittedName>
</protein>
<evidence type="ECO:0000313" key="2">
    <source>
        <dbReference type="EMBL" id="KAL2037071.1"/>
    </source>
</evidence>